<dbReference type="AlphaFoldDB" id="A0A089HJP5"/>
<name>A0A089HJP5_PAEDU</name>
<evidence type="ECO:0000313" key="2">
    <source>
        <dbReference type="Proteomes" id="UP000029409"/>
    </source>
</evidence>
<organism evidence="1 2">
    <name type="scientific">Paenibacillus durus</name>
    <name type="common">Paenibacillus azotofixans</name>
    <dbReference type="NCBI Taxonomy" id="44251"/>
    <lineage>
        <taxon>Bacteria</taxon>
        <taxon>Bacillati</taxon>
        <taxon>Bacillota</taxon>
        <taxon>Bacilli</taxon>
        <taxon>Bacillales</taxon>
        <taxon>Paenibacillaceae</taxon>
        <taxon>Paenibacillus</taxon>
    </lineage>
</organism>
<sequence length="68" mass="7914">MRVMQGYGSASRKIKKAAFRQFGMRLFKCMSSVLARYELQAGFDFFLPFQISYLDGKIKQIQVIINLQ</sequence>
<evidence type="ECO:0000313" key="1">
    <source>
        <dbReference type="EMBL" id="AIQ10880.1"/>
    </source>
</evidence>
<reference evidence="1 2" key="1">
    <citation type="submission" date="2014-08" db="EMBL/GenBank/DDBJ databases">
        <title>Comparative genomics of the Paenibacillus odorifer group.</title>
        <authorList>
            <person name="den Bakker H.C."/>
            <person name="Tsai Y.-C."/>
            <person name="Martin N."/>
            <person name="Korlach J."/>
            <person name="Wiedmann M."/>
        </authorList>
    </citation>
    <scope>NUCLEOTIDE SEQUENCE [LARGE SCALE GENOMIC DNA]</scope>
    <source>
        <strain evidence="1 2">DSM 1735</strain>
    </source>
</reference>
<keyword evidence="2" id="KW-1185">Reference proteome</keyword>
<dbReference type="STRING" id="44251.PDUR_01730"/>
<accession>A0A089HJP5</accession>
<dbReference type="EMBL" id="CP009288">
    <property type="protein sequence ID" value="AIQ10880.1"/>
    <property type="molecule type" value="Genomic_DNA"/>
</dbReference>
<gene>
    <name evidence="1" type="ORF">PDUR_01730</name>
</gene>
<dbReference type="Proteomes" id="UP000029409">
    <property type="component" value="Chromosome"/>
</dbReference>
<dbReference type="KEGG" id="pdu:PDUR_01730"/>
<proteinExistence type="predicted"/>
<protein>
    <submittedName>
        <fullName evidence="1">Uncharacterized protein</fullName>
    </submittedName>
</protein>